<dbReference type="Proteomes" id="UP000176287">
    <property type="component" value="Unassembled WGS sequence"/>
</dbReference>
<accession>A0A1G2CG22</accession>
<feature type="domain" description="4-fold beta flower" evidence="1">
    <location>
        <begin position="10"/>
        <end position="63"/>
    </location>
</feature>
<comment type="caution">
    <text evidence="2">The sequence shown here is derived from an EMBL/GenBank/DDBJ whole genome shotgun (WGS) entry which is preliminary data.</text>
</comment>
<organism evidence="2 3">
    <name type="scientific">Candidatus Liptonbacteria bacterium RIFCSPLOWO2_01_FULL_45_15</name>
    <dbReference type="NCBI Taxonomy" id="1798649"/>
    <lineage>
        <taxon>Bacteria</taxon>
        <taxon>Candidatus Liptoniibacteriota</taxon>
    </lineage>
</organism>
<dbReference type="AlphaFoldDB" id="A0A1G2CG22"/>
<reference evidence="2 3" key="1">
    <citation type="journal article" date="2016" name="Nat. Commun.">
        <title>Thousands of microbial genomes shed light on interconnected biogeochemical processes in an aquifer system.</title>
        <authorList>
            <person name="Anantharaman K."/>
            <person name="Brown C.T."/>
            <person name="Hug L.A."/>
            <person name="Sharon I."/>
            <person name="Castelle C.J."/>
            <person name="Probst A.J."/>
            <person name="Thomas B.C."/>
            <person name="Singh A."/>
            <person name="Wilkins M.J."/>
            <person name="Karaoz U."/>
            <person name="Brodie E.L."/>
            <person name="Williams K.H."/>
            <person name="Hubbard S.S."/>
            <person name="Banfield J.F."/>
        </authorList>
    </citation>
    <scope>NUCLEOTIDE SEQUENCE [LARGE SCALE GENOMIC DNA]</scope>
</reference>
<evidence type="ECO:0000313" key="3">
    <source>
        <dbReference type="Proteomes" id="UP000176287"/>
    </source>
</evidence>
<name>A0A1G2CG22_9BACT</name>
<protein>
    <recommendedName>
        <fullName evidence="1">4-fold beta flower domain-containing protein</fullName>
    </recommendedName>
</protein>
<dbReference type="Pfam" id="PF21784">
    <property type="entry name" value="Bflower"/>
    <property type="match status" value="1"/>
</dbReference>
<evidence type="ECO:0000313" key="2">
    <source>
        <dbReference type="EMBL" id="OGY99689.1"/>
    </source>
</evidence>
<proteinExistence type="predicted"/>
<dbReference type="EMBL" id="MHKZ01000034">
    <property type="protein sequence ID" value="OGY99689.1"/>
    <property type="molecule type" value="Genomic_DNA"/>
</dbReference>
<gene>
    <name evidence="2" type="ORF">A3B13_01395</name>
</gene>
<evidence type="ECO:0000259" key="1">
    <source>
        <dbReference type="Pfam" id="PF21784"/>
    </source>
</evidence>
<sequence length="92" mass="10278">MIRISDNDILRGGTKIGYIQGNDIWSYDGNKMGYAEGNSIFNANGKKVAWLEGEYIYTESDRKIRIADNNQYVSGGDAPPAYRAAIRVLLED</sequence>
<dbReference type="InterPro" id="IPR048911">
    <property type="entry name" value="Bflower"/>
</dbReference>